<name>A0A6A4CD80_9STRA</name>
<dbReference type="EMBL" id="QXFT01003251">
    <property type="protein sequence ID" value="KAE9287686.1"/>
    <property type="molecule type" value="Genomic_DNA"/>
</dbReference>
<dbReference type="OrthoDB" id="97124at2759"/>
<dbReference type="AlphaFoldDB" id="A0A6A4CD80"/>
<protein>
    <submittedName>
        <fullName evidence="2">Uncharacterized protein</fullName>
    </submittedName>
</protein>
<comment type="caution">
    <text evidence="2">The sequence shown here is derived from an EMBL/GenBank/DDBJ whole genome shotgun (WGS) entry which is preliminary data.</text>
</comment>
<evidence type="ECO:0000313" key="3">
    <source>
        <dbReference type="Proteomes" id="UP000434957"/>
    </source>
</evidence>
<dbReference type="Proteomes" id="UP000435112">
    <property type="component" value="Unassembled WGS sequence"/>
</dbReference>
<accession>A0A6A4CD80</accession>
<organism evidence="2 3">
    <name type="scientific">Phytophthora rubi</name>
    <dbReference type="NCBI Taxonomy" id="129364"/>
    <lineage>
        <taxon>Eukaryota</taxon>
        <taxon>Sar</taxon>
        <taxon>Stramenopiles</taxon>
        <taxon>Oomycota</taxon>
        <taxon>Peronosporomycetes</taxon>
        <taxon>Peronosporales</taxon>
        <taxon>Peronosporaceae</taxon>
        <taxon>Phytophthora</taxon>
    </lineage>
</organism>
<dbReference type="EMBL" id="QXFU01000784">
    <property type="protein sequence ID" value="KAE9020706.1"/>
    <property type="molecule type" value="Genomic_DNA"/>
</dbReference>
<sequence>MVTCLDSEHASIFEFGDHNSSAASPGRKKLTLAQKAFCRDLAENHLRPMRIRHALARKFATPWRSYLVSRRCRTL</sequence>
<evidence type="ECO:0000313" key="2">
    <source>
        <dbReference type="EMBL" id="KAE9287686.1"/>
    </source>
</evidence>
<keyword evidence="3" id="KW-1185">Reference proteome</keyword>
<evidence type="ECO:0000313" key="1">
    <source>
        <dbReference type="EMBL" id="KAE9020706.1"/>
    </source>
</evidence>
<gene>
    <name evidence="1" type="ORF">PR002_g12455</name>
    <name evidence="2" type="ORF">PR003_g25995</name>
</gene>
<proteinExistence type="predicted"/>
<reference evidence="2 3" key="1">
    <citation type="submission" date="2018-08" db="EMBL/GenBank/DDBJ databases">
        <title>Genomic investigation of the strawberry pathogen Phytophthora fragariae indicates pathogenicity is determined by transcriptional variation in three key races.</title>
        <authorList>
            <person name="Adams T.M."/>
            <person name="Armitage A.D."/>
            <person name="Sobczyk M.K."/>
            <person name="Bates H.J."/>
            <person name="Dunwell J.M."/>
            <person name="Nellist C.F."/>
            <person name="Harrison R.J."/>
        </authorList>
    </citation>
    <scope>NUCLEOTIDE SEQUENCE [LARGE SCALE GENOMIC DNA]</scope>
    <source>
        <strain evidence="1 4">SCRP324</strain>
        <strain evidence="2 3">SCRP333</strain>
    </source>
</reference>
<evidence type="ECO:0000313" key="4">
    <source>
        <dbReference type="Proteomes" id="UP000435112"/>
    </source>
</evidence>
<dbReference type="Proteomes" id="UP000434957">
    <property type="component" value="Unassembled WGS sequence"/>
</dbReference>